<dbReference type="InterPro" id="IPR001789">
    <property type="entry name" value="Sig_transdc_resp-reg_receiver"/>
</dbReference>
<feature type="domain" description="AGC-kinase C-terminal" evidence="14">
    <location>
        <begin position="1855"/>
        <end position="1972"/>
    </location>
</feature>
<feature type="compositionally biased region" description="Low complexity" evidence="11">
    <location>
        <begin position="2355"/>
        <end position="2368"/>
    </location>
</feature>
<feature type="compositionally biased region" description="Low complexity" evidence="11">
    <location>
        <begin position="1229"/>
        <end position="1245"/>
    </location>
</feature>
<dbReference type="PROSITE" id="PS50011">
    <property type="entry name" value="PROTEIN_KINASE_DOM"/>
    <property type="match status" value="1"/>
</dbReference>
<dbReference type="InterPro" id="IPR011006">
    <property type="entry name" value="CheY-like_superfamily"/>
</dbReference>
<feature type="compositionally biased region" description="Polar residues" evidence="11">
    <location>
        <begin position="1598"/>
        <end position="1624"/>
    </location>
</feature>
<feature type="region of interest" description="Disordered" evidence="11">
    <location>
        <begin position="504"/>
        <end position="548"/>
    </location>
</feature>
<dbReference type="Proteomes" id="UP000242877">
    <property type="component" value="Unassembled WGS sequence"/>
</dbReference>
<dbReference type="GO" id="GO:0005737">
    <property type="term" value="C:cytoplasm"/>
    <property type="evidence" value="ECO:0007669"/>
    <property type="project" value="TreeGrafter"/>
</dbReference>
<feature type="region of interest" description="Disordered" evidence="11">
    <location>
        <begin position="708"/>
        <end position="801"/>
    </location>
</feature>
<accession>A0A167W403</accession>
<reference evidence="15 16" key="1">
    <citation type="journal article" date="2016" name="Genome Biol. Evol.">
        <title>Divergent and convergent evolution of fungal pathogenicity.</title>
        <authorList>
            <person name="Shang Y."/>
            <person name="Xiao G."/>
            <person name="Zheng P."/>
            <person name="Cen K."/>
            <person name="Zhan S."/>
            <person name="Wang C."/>
        </authorList>
    </citation>
    <scope>NUCLEOTIDE SEQUENCE [LARGE SCALE GENOMIC DNA]</scope>
    <source>
        <strain evidence="15 16">ARSEF 7405</strain>
    </source>
</reference>
<feature type="compositionally biased region" description="Basic and acidic residues" evidence="11">
    <location>
        <begin position="212"/>
        <end position="230"/>
    </location>
</feature>
<dbReference type="EC" id="2.7.11.1" evidence="1"/>
<feature type="region of interest" description="Disordered" evidence="11">
    <location>
        <begin position="928"/>
        <end position="1377"/>
    </location>
</feature>
<dbReference type="InterPro" id="IPR000961">
    <property type="entry name" value="AGC-kinase_C"/>
</dbReference>
<feature type="compositionally biased region" description="Basic and acidic residues" evidence="11">
    <location>
        <begin position="1010"/>
        <end position="1020"/>
    </location>
</feature>
<feature type="compositionally biased region" description="Low complexity" evidence="11">
    <location>
        <begin position="2031"/>
        <end position="2047"/>
    </location>
</feature>
<feature type="region of interest" description="Disordered" evidence="11">
    <location>
        <begin position="1"/>
        <end position="405"/>
    </location>
</feature>
<feature type="region of interest" description="Disordered" evidence="11">
    <location>
        <begin position="2355"/>
        <end position="2375"/>
    </location>
</feature>
<comment type="catalytic activity">
    <reaction evidence="9">
        <text>L-seryl-[protein] + ATP = O-phospho-L-seryl-[protein] + ADP + H(+)</text>
        <dbReference type="Rhea" id="RHEA:17989"/>
        <dbReference type="Rhea" id="RHEA-COMP:9863"/>
        <dbReference type="Rhea" id="RHEA-COMP:11604"/>
        <dbReference type="ChEBI" id="CHEBI:15378"/>
        <dbReference type="ChEBI" id="CHEBI:29999"/>
        <dbReference type="ChEBI" id="CHEBI:30616"/>
        <dbReference type="ChEBI" id="CHEBI:83421"/>
        <dbReference type="ChEBI" id="CHEBI:456216"/>
        <dbReference type="EC" id="2.7.11.1"/>
    </reaction>
</comment>
<dbReference type="InterPro" id="IPR050236">
    <property type="entry name" value="Ser_Thr_kinase_AGC"/>
</dbReference>
<dbReference type="Gene3D" id="1.10.510.10">
    <property type="entry name" value="Transferase(Phosphotransferase) domain 1"/>
    <property type="match status" value="2"/>
</dbReference>
<keyword evidence="5" id="KW-0547">Nucleotide-binding</keyword>
<feature type="compositionally biased region" description="Basic and acidic residues" evidence="11">
    <location>
        <begin position="980"/>
        <end position="989"/>
    </location>
</feature>
<keyword evidence="4" id="KW-0808">Transferase</keyword>
<keyword evidence="6 15" id="KW-0418">Kinase</keyword>
<name>A0A167W403_9EURO</name>
<feature type="compositionally biased region" description="Low complexity" evidence="11">
    <location>
        <begin position="2063"/>
        <end position="2073"/>
    </location>
</feature>
<dbReference type="FunFam" id="1.10.510.10:FF:000664">
    <property type="entry name" value="Serine threonine protein kinase"/>
    <property type="match status" value="1"/>
</dbReference>
<feature type="compositionally biased region" description="Basic and acidic residues" evidence="11">
    <location>
        <begin position="1271"/>
        <end position="1280"/>
    </location>
</feature>
<dbReference type="PROSITE" id="PS50110">
    <property type="entry name" value="RESPONSE_REGULATORY"/>
    <property type="match status" value="1"/>
</dbReference>
<feature type="compositionally biased region" description="Polar residues" evidence="11">
    <location>
        <begin position="1246"/>
        <end position="1256"/>
    </location>
</feature>
<dbReference type="Pfam" id="PF00072">
    <property type="entry name" value="Response_reg"/>
    <property type="match status" value="1"/>
</dbReference>
<feature type="compositionally biased region" description="Polar residues" evidence="11">
    <location>
        <begin position="374"/>
        <end position="405"/>
    </location>
</feature>
<feature type="compositionally biased region" description="Polar residues" evidence="11">
    <location>
        <begin position="1041"/>
        <end position="1053"/>
    </location>
</feature>
<feature type="compositionally biased region" description="Polar residues" evidence="11">
    <location>
        <begin position="2717"/>
        <end position="2740"/>
    </location>
</feature>
<dbReference type="SMART" id="SM00220">
    <property type="entry name" value="S_TKc"/>
    <property type="match status" value="1"/>
</dbReference>
<evidence type="ECO:0000256" key="8">
    <source>
        <dbReference type="ARBA" id="ARBA00047899"/>
    </source>
</evidence>
<feature type="compositionally biased region" description="Low complexity" evidence="11">
    <location>
        <begin position="123"/>
        <end position="133"/>
    </location>
</feature>
<evidence type="ECO:0000256" key="5">
    <source>
        <dbReference type="ARBA" id="ARBA00022741"/>
    </source>
</evidence>
<feature type="compositionally biased region" description="Low complexity" evidence="11">
    <location>
        <begin position="1065"/>
        <end position="1079"/>
    </location>
</feature>
<evidence type="ECO:0000256" key="3">
    <source>
        <dbReference type="ARBA" id="ARBA00022553"/>
    </source>
</evidence>
<comment type="catalytic activity">
    <reaction evidence="8">
        <text>L-threonyl-[protein] + ATP = O-phospho-L-threonyl-[protein] + ADP + H(+)</text>
        <dbReference type="Rhea" id="RHEA:46608"/>
        <dbReference type="Rhea" id="RHEA-COMP:11060"/>
        <dbReference type="Rhea" id="RHEA-COMP:11605"/>
        <dbReference type="ChEBI" id="CHEBI:15378"/>
        <dbReference type="ChEBI" id="CHEBI:30013"/>
        <dbReference type="ChEBI" id="CHEBI:30616"/>
        <dbReference type="ChEBI" id="CHEBI:61977"/>
        <dbReference type="ChEBI" id="CHEBI:456216"/>
        <dbReference type="EC" id="2.7.11.1"/>
    </reaction>
</comment>
<organism evidence="15 16">
    <name type="scientific">Ascosphaera apis ARSEF 7405</name>
    <dbReference type="NCBI Taxonomy" id="392613"/>
    <lineage>
        <taxon>Eukaryota</taxon>
        <taxon>Fungi</taxon>
        <taxon>Dikarya</taxon>
        <taxon>Ascomycota</taxon>
        <taxon>Pezizomycotina</taxon>
        <taxon>Eurotiomycetes</taxon>
        <taxon>Eurotiomycetidae</taxon>
        <taxon>Onygenales</taxon>
        <taxon>Ascosphaeraceae</taxon>
        <taxon>Ascosphaera</taxon>
    </lineage>
</organism>
<feature type="compositionally biased region" description="Acidic residues" evidence="11">
    <location>
        <begin position="532"/>
        <end position="545"/>
    </location>
</feature>
<dbReference type="PANTHER" id="PTHR24356:SF1">
    <property type="entry name" value="SERINE_THREONINE-PROTEIN KINASE GREATWALL"/>
    <property type="match status" value="1"/>
</dbReference>
<feature type="region of interest" description="Disordered" evidence="11">
    <location>
        <begin position="1989"/>
        <end position="2177"/>
    </location>
</feature>
<dbReference type="GO" id="GO:1901992">
    <property type="term" value="P:positive regulation of mitotic cell cycle phase transition"/>
    <property type="evidence" value="ECO:0007669"/>
    <property type="project" value="UniProtKB-ARBA"/>
</dbReference>
<feature type="compositionally biased region" description="Polar residues" evidence="11">
    <location>
        <begin position="1345"/>
        <end position="1354"/>
    </location>
</feature>
<keyword evidence="16" id="KW-1185">Reference proteome</keyword>
<feature type="compositionally biased region" description="Low complexity" evidence="11">
    <location>
        <begin position="1021"/>
        <end position="1035"/>
    </location>
</feature>
<comment type="caution">
    <text evidence="15">The sequence shown here is derived from an EMBL/GenBank/DDBJ whole genome shotgun (WGS) entry which is preliminary data.</text>
</comment>
<feature type="domain" description="Protein kinase" evidence="12">
    <location>
        <begin position="1409"/>
        <end position="1854"/>
    </location>
</feature>
<dbReference type="Pfam" id="PF00069">
    <property type="entry name" value="Pkinase"/>
    <property type="match status" value="2"/>
</dbReference>
<feature type="region of interest" description="Disordered" evidence="11">
    <location>
        <begin position="1921"/>
        <end position="1956"/>
    </location>
</feature>
<dbReference type="Gene3D" id="3.40.50.2300">
    <property type="match status" value="1"/>
</dbReference>
<dbReference type="PROSITE" id="PS00108">
    <property type="entry name" value="PROTEIN_KINASE_ST"/>
    <property type="match status" value="1"/>
</dbReference>
<evidence type="ECO:0000259" key="12">
    <source>
        <dbReference type="PROSITE" id="PS50011"/>
    </source>
</evidence>
<feature type="compositionally biased region" description="Polar residues" evidence="11">
    <location>
        <begin position="2666"/>
        <end position="2680"/>
    </location>
</feature>
<dbReference type="GO" id="GO:0004674">
    <property type="term" value="F:protein serine/threonine kinase activity"/>
    <property type="evidence" value="ECO:0007669"/>
    <property type="project" value="UniProtKB-KW"/>
</dbReference>
<feature type="region of interest" description="Disordered" evidence="11">
    <location>
        <begin position="1571"/>
        <end position="1656"/>
    </location>
</feature>
<dbReference type="GO" id="GO:0005634">
    <property type="term" value="C:nucleus"/>
    <property type="evidence" value="ECO:0007669"/>
    <property type="project" value="TreeGrafter"/>
</dbReference>
<feature type="region of interest" description="Disordered" evidence="11">
    <location>
        <begin position="2504"/>
        <end position="2755"/>
    </location>
</feature>
<evidence type="ECO:0000313" key="16">
    <source>
        <dbReference type="Proteomes" id="UP000242877"/>
    </source>
</evidence>
<dbReference type="InterPro" id="IPR011009">
    <property type="entry name" value="Kinase-like_dom_sf"/>
</dbReference>
<dbReference type="InterPro" id="IPR008271">
    <property type="entry name" value="Ser/Thr_kinase_AS"/>
</dbReference>
<evidence type="ECO:0000259" key="13">
    <source>
        <dbReference type="PROSITE" id="PS50110"/>
    </source>
</evidence>
<feature type="compositionally biased region" description="Polar residues" evidence="11">
    <location>
        <begin position="2452"/>
        <end position="2471"/>
    </location>
</feature>
<feature type="compositionally biased region" description="Low complexity" evidence="11">
    <location>
        <begin position="757"/>
        <end position="777"/>
    </location>
</feature>
<evidence type="ECO:0000256" key="4">
    <source>
        <dbReference type="ARBA" id="ARBA00022679"/>
    </source>
</evidence>
<dbReference type="Gene3D" id="3.30.200.20">
    <property type="entry name" value="Phosphorylase Kinase, domain 1"/>
    <property type="match status" value="2"/>
</dbReference>
<sequence>MASPDTTDPDPQFRQDFSAPSQSQSQSQSQSLPQSLQPLQSQSQTHPGHADNKFNHPLPPPHEREENTHIPAPRPDNDNNADSTTITTPTTSTTREIDSSSASASDARCAGESDMEDASLGISTSTPTSTSTPNFATESTGAGGPVFEVSSPSNTAADTPPSLQSQSQPQPQVQVQLQSQTHFQQQPPMPPVQFQDQQQQQRVSDTPSRMARIGEENENEHETENERGDEGEGLSKAMASLEIGGDKRRVAEISANERSIGGQSRSTPTAPAPPPSSGFTEDTKGKGLNQRIELPAVPPLDVLGGTNQLQLQVSPQVKPDQQQQLSQQLSQPSPFPQQQQQQQPTTSQTLSQETPPHPLLNRPKSSSSSTFTSPLSRPGTSHRQQSSSIIPTTTASNRPTNPRSFSENIRAEREDLREAAEHTRNVIVDLGLDGRVKWVSPSWTRVIGTLTKGIEGCDVKEILVGDKEVFERAVSELRRDDSRSQMVRVWVKLGPLSVFWREESLGEEGEDEEKKRLEGGDEGEDEGKRDGDEEEDKDKEGDGEEKEEKIENVLQLEGQGIMVFDRFTGQESHTMWMLRPPVRPREITIDLPPILVESLGVGAEVLANYLTMLAEAGGRDPAHHPPPMPVLCRICERQITPWWFEKHSELCITEHKAEMDVQIAHEALGEHRRAIVRILDALEARGVRVGDVTTPSTKGAGGAVAAAANASSSGTSPIASSGSALGWDSNNASGSDPGASSLSNMMQADYKGLPIGPSMSCPSSEPNSSSATPCGSRDPSRSRSRRPTLRTHSKSRSSFAPRRPLTRIVELILDLCDTALEINIPTLKEPDTWGPGEEFHFRTDSPQSDSRIAQVMQWQSPSSNTLEQEAGLAELANDTEQVARAKVDAVKRHRRILEYSERIRVEFAVLIEQCITAAVQKAEKIAAGELSDSSEASSESGRESQDVSEYDTEEEKIRGEQEWKAQWKVDEEPEEEDEMVIDHDSRIGSDAEEAFGESSMETTVGYPLAEDQKSTVEKPLSRPVSSQSRLSQLSSFHKSRSQTQLDCPRSSNGSPRQLPPPPTSVPSSSISGVRSHSNSLSMSSAPAIAAPQPRSRPVFLHDPAYYSDRERRPGSAVSSGRSPSPFEYSTPRSQPNLSSTYTLGMSRSQSRGSKRSLLNELDASPGTIPADASRNLSTSPIPLPTAATTLPPNANIAGPTSIGSGHGSSGHNSNRNSATMHSFHDHTSHSSALSSAIAAARLAQSPNNSEASMNSCSHHHSGSMSLGRSTSSRDRREKRQSIKLPGLISATSPRRESPGRNSQYSPLISRPRLSIGESLPSPTNSSPLLPNMDAMSYGQHGLGSQDRSGSQNRGSQSHSVSSGHHLHHRRQSSSVIASPELAMSVPISPRLAASNYPPQKAVAPSIKDFEIIKPISKGAFGSVYLSRKKSTSEYFAIKVLKKADMVAKNQISNVKAERAIMMWQGESDFVAKLYWTFSSKEYLYLVMEYLNGGDCASLVKTLGGLPEDWAKKYVAEVVLGVEHLHDRGIVHRDLKPDNLLIDQTGHLKLTDFGLSRMGLVGRQKRIIKSGNDSAPDLLRQGPFTRPSISTASSRSASVDLQVSQSPTSTPGVVAQQDSSGSLPTPSYFALTRNDTQPVNIERPRRSSGHRSDSAGSDTLSFLFRQSMSHSEDPMPYHIGSHLSSSTLLDDDLYSETGESPKVLPLHRTTSHSSSAAGGQYGTPPQSSSMIPPPIALFDAADHGRGFVGTPDYLAPETIKGSGQDEMCDWWSLGCILFEFLFGYPPFNADTPDEVFDNILRRNIHWPEDADEMVTPEAKDLMNKLMTTDPNERLGSNKDEIYKNGGEEVRAHSWFSEINWTTLLEDKAQFTPAPENPEDTEYFDARGATLQSFTEELEDGGSPPMSAADYQDRPHDALTKIKGAQGTNKRGLLPLSIPPHVRDRQSRRHSEVGVGDDFGSFTFKNLPVLEKANKDVIQKLKQEALLQQQRQYPNPNNPPNSTPSSDGSPLLAGSLKRTISKNKRSTSPSAHSQATSASPSRPSQPSSPLFVQFSTGNHERRKTSSSQTSYSGVSAHGSNASQEPPRLPSNFKVPPNAIGSPSPVRCASNATQSSEKSTPDPFKSTGPISTRSRSHTLNSQDGETLSTSKEPPYHRGHHKRRSQLFDVSPSSSDNEDPRARALLKVQRRRQSTRRMSQLNLDQGPYFRSLDVLICEDHPVSRIVMERLFEKLRCRTITAVNGSEAMRYALSEVQFDVIMTEFKLPQINGYDVARMIRETKSVNTYTPIVAVTGYLKEFPETHNFDALIEKPPTLAKFTETLSKLCQWKPPPKDLDITLPPLHSPALRQVILQGEDVPSSAASSTYPATSSQGLGRADSIGSRSSYSYFTDMEPSKSEDTAAAAGINIPRRNTDDWSTTSSMNGLGVGHHMHTSPNGDQGRSPGTLIHQALGPHRSSTQHSPLTISPSTASSGGSIDIPAKKLPAVEAMKPPREGKKSLTIDVAAGAELGDDEDEELGDAKGNAGSKTSSPKRPQRPGSKLGVQMLRTNSHGSVVSAGDEQEPQPGDNGEGSVSSRITPGAPGLESNFDRSPLGEEKLAPLHEHDELEEEEEQNRQPDSQPRAIGTGIGASDGYPKPLSTPTLHISTPNSPPQTTPSELYSSLRAGKTTPPTLERSPNSSSSLPDYDKEKTPKATTPRFPPMSSGAEDIESDPEVDVTPRSASTTGVPPSRPSSSHIVTTSDGETTRWPDWDSWSPIQ</sequence>
<dbReference type="FunFam" id="3.40.50.2300:FF:000139">
    <property type="entry name" value="Serine threonine protein kinase"/>
    <property type="match status" value="1"/>
</dbReference>
<proteinExistence type="predicted"/>
<dbReference type="SUPFAM" id="SSF52172">
    <property type="entry name" value="CheY-like"/>
    <property type="match status" value="1"/>
</dbReference>
<dbReference type="SUPFAM" id="SSF56112">
    <property type="entry name" value="Protein kinase-like (PK-like)"/>
    <property type="match status" value="1"/>
</dbReference>
<comment type="caution">
    <text evidence="10">Lacks conserved residue(s) required for the propagation of feature annotation.</text>
</comment>
<feature type="compositionally biased region" description="Low complexity" evidence="11">
    <location>
        <begin position="929"/>
        <end position="939"/>
    </location>
</feature>
<evidence type="ECO:0000256" key="1">
    <source>
        <dbReference type="ARBA" id="ARBA00012513"/>
    </source>
</evidence>
<feature type="compositionally biased region" description="Low complexity" evidence="11">
    <location>
        <begin position="1584"/>
        <end position="1597"/>
    </location>
</feature>
<feature type="compositionally biased region" description="Low complexity" evidence="11">
    <location>
        <begin position="159"/>
        <end position="201"/>
    </location>
</feature>
<evidence type="ECO:0000256" key="7">
    <source>
        <dbReference type="ARBA" id="ARBA00022840"/>
    </source>
</evidence>
<evidence type="ECO:0000256" key="9">
    <source>
        <dbReference type="ARBA" id="ARBA00048679"/>
    </source>
</evidence>
<feature type="compositionally biased region" description="Basic residues" evidence="11">
    <location>
        <begin position="782"/>
        <end position="795"/>
    </location>
</feature>
<feature type="region of interest" description="Disordered" evidence="11">
    <location>
        <begin position="2403"/>
        <end position="2475"/>
    </location>
</feature>
<dbReference type="CDD" id="cd17546">
    <property type="entry name" value="REC_hyHK_CKI1_RcsC-like"/>
    <property type="match status" value="1"/>
</dbReference>
<gene>
    <name evidence="15" type="ORF">AAP_04946</name>
</gene>
<dbReference type="InterPro" id="IPR000719">
    <property type="entry name" value="Prot_kinase_dom"/>
</dbReference>
<dbReference type="VEuPathDB" id="FungiDB:AAP_04946"/>
<dbReference type="GO" id="GO:0000160">
    <property type="term" value="P:phosphorelay signal transduction system"/>
    <property type="evidence" value="ECO:0007669"/>
    <property type="project" value="InterPro"/>
</dbReference>
<dbReference type="FunFam" id="3.30.200.20:FF:001008">
    <property type="entry name" value="Serine/threonine-protein kinase cek1"/>
    <property type="match status" value="1"/>
</dbReference>
<feature type="compositionally biased region" description="Low complexity" evidence="11">
    <location>
        <begin position="1177"/>
        <end position="1197"/>
    </location>
</feature>
<keyword evidence="7" id="KW-0067">ATP-binding</keyword>
<feature type="compositionally biased region" description="Basic and acidic residues" evidence="11">
    <location>
        <begin position="1939"/>
        <end position="1950"/>
    </location>
</feature>
<feature type="compositionally biased region" description="Basic and acidic residues" evidence="11">
    <location>
        <begin position="955"/>
        <end position="970"/>
    </location>
</feature>
<dbReference type="CDD" id="cd05611">
    <property type="entry name" value="STKc_Rim15_like"/>
    <property type="match status" value="1"/>
</dbReference>
<dbReference type="FunFam" id="1.10.510.10:FF:000340">
    <property type="entry name" value="Serine threonine protein kinase"/>
    <property type="match status" value="1"/>
</dbReference>
<dbReference type="PANTHER" id="PTHR24356">
    <property type="entry name" value="SERINE/THREONINE-PROTEIN KINASE"/>
    <property type="match status" value="1"/>
</dbReference>
<feature type="domain" description="Response regulatory" evidence="13">
    <location>
        <begin position="2209"/>
        <end position="2323"/>
    </location>
</feature>
<feature type="compositionally biased region" description="Polar residues" evidence="11">
    <location>
        <begin position="728"/>
        <end position="746"/>
    </location>
</feature>
<evidence type="ECO:0000256" key="11">
    <source>
        <dbReference type="SAM" id="MobiDB-lite"/>
    </source>
</evidence>
<evidence type="ECO:0000259" key="14">
    <source>
        <dbReference type="PROSITE" id="PS51285"/>
    </source>
</evidence>
<feature type="compositionally biased region" description="Polar residues" evidence="11">
    <location>
        <begin position="2125"/>
        <end position="2148"/>
    </location>
</feature>
<feature type="compositionally biased region" description="Low complexity" evidence="11">
    <location>
        <begin position="83"/>
        <end position="107"/>
    </location>
</feature>
<feature type="region of interest" description="Disordered" evidence="11">
    <location>
        <begin position="1691"/>
        <end position="1729"/>
    </location>
</feature>
<feature type="compositionally biased region" description="Basic and acidic residues" evidence="11">
    <location>
        <begin position="1641"/>
        <end position="1652"/>
    </location>
</feature>
<keyword evidence="2" id="KW-0723">Serine/threonine-protein kinase</keyword>
<dbReference type="SMART" id="SM00448">
    <property type="entry name" value="REC"/>
    <property type="match status" value="1"/>
</dbReference>
<feature type="compositionally biased region" description="Low complexity" evidence="11">
    <location>
        <begin position="1318"/>
        <end position="1331"/>
    </location>
</feature>
<evidence type="ECO:0000256" key="2">
    <source>
        <dbReference type="ARBA" id="ARBA00022527"/>
    </source>
</evidence>
<feature type="compositionally biased region" description="Low complexity" evidence="11">
    <location>
        <begin position="312"/>
        <end position="352"/>
    </location>
</feature>
<protein>
    <recommendedName>
        <fullName evidence="1">non-specific serine/threonine protein kinase</fullName>
        <ecNumber evidence="1">2.7.11.1</ecNumber>
    </recommendedName>
</protein>
<evidence type="ECO:0000256" key="10">
    <source>
        <dbReference type="PROSITE-ProRule" id="PRU00169"/>
    </source>
</evidence>
<keyword evidence="3" id="KW-0597">Phosphoprotein</keyword>
<feature type="compositionally biased region" description="Polar residues" evidence="11">
    <location>
        <begin position="1130"/>
        <end position="1151"/>
    </location>
</feature>
<dbReference type="GO" id="GO:0005524">
    <property type="term" value="F:ATP binding"/>
    <property type="evidence" value="ECO:0007669"/>
    <property type="project" value="UniProtKB-KW"/>
</dbReference>
<dbReference type="OrthoDB" id="4206745at2759"/>
<dbReference type="PROSITE" id="PS51285">
    <property type="entry name" value="AGC_KINASE_CTER"/>
    <property type="match status" value="1"/>
</dbReference>
<feature type="compositionally biased region" description="Basic and acidic residues" evidence="11">
    <location>
        <begin position="2589"/>
        <end position="2602"/>
    </location>
</feature>
<dbReference type="EMBL" id="AZGZ01000026">
    <property type="protein sequence ID" value="KZZ88374.1"/>
    <property type="molecule type" value="Genomic_DNA"/>
</dbReference>
<evidence type="ECO:0000313" key="15">
    <source>
        <dbReference type="EMBL" id="KZZ88374.1"/>
    </source>
</evidence>
<feature type="compositionally biased region" description="Low complexity" evidence="11">
    <location>
        <begin position="708"/>
        <end position="724"/>
    </location>
</feature>
<feature type="compositionally biased region" description="Low complexity" evidence="11">
    <location>
        <begin position="20"/>
        <end position="44"/>
    </location>
</feature>
<evidence type="ECO:0000256" key="6">
    <source>
        <dbReference type="ARBA" id="ARBA00022777"/>
    </source>
</evidence>